<dbReference type="CTD" id="9802501"/>
<name>E3MIM1_CAERE</name>
<gene>
    <name evidence="1" type="ORF">CRE_02348</name>
</gene>
<organism evidence="2">
    <name type="scientific">Caenorhabditis remanei</name>
    <name type="common">Caenorhabditis vulgaris</name>
    <dbReference type="NCBI Taxonomy" id="31234"/>
    <lineage>
        <taxon>Eukaryota</taxon>
        <taxon>Metazoa</taxon>
        <taxon>Ecdysozoa</taxon>
        <taxon>Nematoda</taxon>
        <taxon>Chromadorea</taxon>
        <taxon>Rhabditida</taxon>
        <taxon>Rhabditina</taxon>
        <taxon>Rhabditomorpha</taxon>
        <taxon>Rhabditoidea</taxon>
        <taxon>Rhabditidae</taxon>
        <taxon>Peloderinae</taxon>
        <taxon>Caenorhabditis</taxon>
    </lineage>
</organism>
<protein>
    <submittedName>
        <fullName evidence="1">Uncharacterized protein</fullName>
    </submittedName>
</protein>
<dbReference type="KEGG" id="crq:GCK72_011524"/>
<dbReference type="RefSeq" id="XP_003104006.2">
    <property type="nucleotide sequence ID" value="XM_003103958.2"/>
</dbReference>
<dbReference type="AlphaFoldDB" id="E3MIM1"/>
<evidence type="ECO:0000313" key="1">
    <source>
        <dbReference type="EMBL" id="EFP02616.1"/>
    </source>
</evidence>
<accession>E3MIM1</accession>
<dbReference type="EMBL" id="DS268448">
    <property type="protein sequence ID" value="EFP02616.1"/>
    <property type="molecule type" value="Genomic_DNA"/>
</dbReference>
<dbReference type="GeneID" id="9802501"/>
<sequence>MQKILFFLLLLFLNSYGFPIEESENKNSGNPKKAKISYATEIVENPAADKITRISRISKNAEVIDGKYGGGSEKSHRVARQYYYYPSYGYGYGYGYGFYGSSRLIRMCMRWVWGCSITDYRA</sequence>
<reference evidence="1" key="1">
    <citation type="submission" date="2007-07" db="EMBL/GenBank/DDBJ databases">
        <title>PCAP assembly of the Caenorhabditis remanei genome.</title>
        <authorList>
            <consortium name="The Caenorhabditis remanei Sequencing Consortium"/>
            <person name="Wilson R.K."/>
        </authorList>
    </citation>
    <scope>NUCLEOTIDE SEQUENCE [LARGE SCALE GENOMIC DNA]</scope>
    <source>
        <strain evidence="1">PB4641</strain>
    </source>
</reference>
<evidence type="ECO:0000313" key="2">
    <source>
        <dbReference type="Proteomes" id="UP000008281"/>
    </source>
</evidence>
<proteinExistence type="predicted"/>
<dbReference type="Proteomes" id="UP000008281">
    <property type="component" value="Unassembled WGS sequence"/>
</dbReference>
<dbReference type="HOGENOM" id="CLU_2028853_0_0_1"/>
<keyword evidence="2" id="KW-1185">Reference proteome</keyword>